<evidence type="ECO:0000313" key="4">
    <source>
        <dbReference type="Proteomes" id="UP000756132"/>
    </source>
</evidence>
<feature type="compositionally biased region" description="Polar residues" evidence="1">
    <location>
        <begin position="89"/>
        <end position="107"/>
    </location>
</feature>
<keyword evidence="4" id="KW-1185">Reference proteome</keyword>
<protein>
    <submittedName>
        <fullName evidence="3">Meiosis protein mei2</fullName>
    </submittedName>
</protein>
<feature type="region of interest" description="Disordered" evidence="1">
    <location>
        <begin position="606"/>
        <end position="657"/>
    </location>
</feature>
<proteinExistence type="predicted"/>
<evidence type="ECO:0000256" key="1">
    <source>
        <dbReference type="SAM" id="MobiDB-lite"/>
    </source>
</evidence>
<dbReference type="GeneID" id="71987119"/>
<evidence type="ECO:0000259" key="2">
    <source>
        <dbReference type="Pfam" id="PF04059"/>
    </source>
</evidence>
<feature type="domain" description="Mei2-like C-terminal RNA recognition motif" evidence="2">
    <location>
        <begin position="482"/>
        <end position="579"/>
    </location>
</feature>
<sequence>MSRVATPAGQKMKANNSVTYPAVSSKGSDGGVLLTDNIRQLSLSNGNASISAGSPAVTQEGSSKGFTRTSTHSQAVGMHSAATPFMPGGQSSYSSGPLAQVSKSKPSPVSMLARDSQPDGPTIVESTPKRDSYVDGFNQKAVGDESPRETTPEQVEPVVRFTSDTVAVYGSHFVKVVKVEQATFAKLMDTLDSDYHWQTKLLGQRSDHADPSKKYVTLYFCFDDLSDANAAFDDMSVVANDRWAPSHVLHDEYAAAPDGDQAEIGRYDGQVCFEATFDDVLSNVNMPNIKDVVYKLACDFGHVIAMSDVSSHGANSVKFRVEYSKITAAREALRAVTNSPVNHEEWTIRAKPWGSLTKYANGDFVPYTPHKQVGTASNAGTYTSPSGRTTWKVMPDGNKVICAPANTVAKVLNAPSDQITLVSRDRWMSEPMPFTPYHYDPTYQPRAQSWSANTATGPRYANTETEPQCVRVDRINNGMDVRTTVMLRNLPNKWGVTEWKQMLDKYTFGMYDFSYLRIDFGNSYNVGYGFVNFTESRYIGNFLDAWMGQEWEPGHHPEKRVQLSYATVQGYDCLVEKFRNSSIMEEFEGYRPKLWYTPDTAPAPEYIGTEKKFDPPNNRTKQQRSRDNAGHIGLYAPRSGQRGQDRARRSNFDRGTPRQLQEDAAWHAHQGLFNPAFGFQQGGQYITGGPGPVGAPPAMYPPAMYAQNAAFAPYGMSYPYAPQQYGGPTFMPAPGAYGPGYGNGGFAGYGPRNPANMSRTISRGRLAGGRPQNVTLSRDYEVPRAFNGGDQYAGPAQSANGGNGYQYAGQY</sequence>
<dbReference type="OrthoDB" id="417481at2759"/>
<name>A0A9Q8PAV9_PASFU</name>
<evidence type="ECO:0000313" key="3">
    <source>
        <dbReference type="EMBL" id="UJO19113.1"/>
    </source>
</evidence>
<dbReference type="KEGG" id="ffu:CLAFUR5_07241"/>
<dbReference type="EMBL" id="CP090168">
    <property type="protein sequence ID" value="UJO19113.1"/>
    <property type="molecule type" value="Genomic_DNA"/>
</dbReference>
<organism evidence="3 4">
    <name type="scientific">Passalora fulva</name>
    <name type="common">Tomato leaf mold</name>
    <name type="synonym">Cladosporium fulvum</name>
    <dbReference type="NCBI Taxonomy" id="5499"/>
    <lineage>
        <taxon>Eukaryota</taxon>
        <taxon>Fungi</taxon>
        <taxon>Dikarya</taxon>
        <taxon>Ascomycota</taxon>
        <taxon>Pezizomycotina</taxon>
        <taxon>Dothideomycetes</taxon>
        <taxon>Dothideomycetidae</taxon>
        <taxon>Mycosphaerellales</taxon>
        <taxon>Mycosphaerellaceae</taxon>
        <taxon>Fulvia</taxon>
    </lineage>
</organism>
<feature type="compositionally biased region" description="Polar residues" evidence="1">
    <location>
        <begin position="45"/>
        <end position="74"/>
    </location>
</feature>
<dbReference type="AlphaFoldDB" id="A0A9Q8PAV9"/>
<dbReference type="InterPro" id="IPR007201">
    <property type="entry name" value="Mei2-like_Rrm_C"/>
</dbReference>
<dbReference type="GO" id="GO:0003676">
    <property type="term" value="F:nucleic acid binding"/>
    <property type="evidence" value="ECO:0007669"/>
    <property type="project" value="InterPro"/>
</dbReference>
<gene>
    <name evidence="3" type="ORF">CLAFUR5_07241</name>
</gene>
<dbReference type="Proteomes" id="UP000756132">
    <property type="component" value="Chromosome 6"/>
</dbReference>
<dbReference type="InterPro" id="IPR035979">
    <property type="entry name" value="RBD_domain_sf"/>
</dbReference>
<dbReference type="SUPFAM" id="SSF54928">
    <property type="entry name" value="RNA-binding domain, RBD"/>
    <property type="match status" value="1"/>
</dbReference>
<feature type="compositionally biased region" description="Basic and acidic residues" evidence="1">
    <location>
        <begin position="643"/>
        <end position="657"/>
    </location>
</feature>
<accession>A0A9Q8PAV9</accession>
<dbReference type="Pfam" id="PF04059">
    <property type="entry name" value="RRM_2"/>
    <property type="match status" value="1"/>
</dbReference>
<reference evidence="3" key="2">
    <citation type="journal article" date="2022" name="Microb. Genom.">
        <title>A chromosome-scale genome assembly of the tomato pathogen Cladosporium fulvum reveals a compartmentalized genome architecture and the presence of a dispensable chromosome.</title>
        <authorList>
            <person name="Zaccaron A.Z."/>
            <person name="Chen L.H."/>
            <person name="Samaras A."/>
            <person name="Stergiopoulos I."/>
        </authorList>
    </citation>
    <scope>NUCLEOTIDE SEQUENCE</scope>
    <source>
        <strain evidence="3">Race5_Kim</strain>
    </source>
</reference>
<feature type="region of interest" description="Disordered" evidence="1">
    <location>
        <begin position="45"/>
        <end position="155"/>
    </location>
</feature>
<feature type="compositionally biased region" description="Basic and acidic residues" evidence="1">
    <location>
        <begin position="142"/>
        <end position="151"/>
    </location>
</feature>
<feature type="region of interest" description="Disordered" evidence="1">
    <location>
        <begin position="1"/>
        <end position="32"/>
    </location>
</feature>
<dbReference type="RefSeq" id="XP_047763479.1">
    <property type="nucleotide sequence ID" value="XM_047906389.1"/>
</dbReference>
<reference evidence="3" key="1">
    <citation type="submission" date="2021-12" db="EMBL/GenBank/DDBJ databases">
        <authorList>
            <person name="Zaccaron A."/>
            <person name="Stergiopoulos I."/>
        </authorList>
    </citation>
    <scope>NUCLEOTIDE SEQUENCE</scope>
    <source>
        <strain evidence="3">Race5_Kim</strain>
    </source>
</reference>